<dbReference type="InterPro" id="IPR036754">
    <property type="entry name" value="YbaK/aa-tRNA-synt-asso_dom_sf"/>
</dbReference>
<dbReference type="Proteomes" id="UP000824056">
    <property type="component" value="Unassembled WGS sequence"/>
</dbReference>
<evidence type="ECO:0000256" key="3">
    <source>
        <dbReference type="ARBA" id="ARBA00023239"/>
    </source>
</evidence>
<keyword evidence="2 4" id="KW-0648">Protein biosynthesis</keyword>
<organism evidence="6 7">
    <name type="scientific">Candidatus Blautia pullicola</name>
    <dbReference type="NCBI Taxonomy" id="2838498"/>
    <lineage>
        <taxon>Bacteria</taxon>
        <taxon>Bacillati</taxon>
        <taxon>Bacillota</taxon>
        <taxon>Clostridia</taxon>
        <taxon>Lachnospirales</taxon>
        <taxon>Lachnospiraceae</taxon>
        <taxon>Blautia</taxon>
    </lineage>
</organism>
<comment type="similarity">
    <text evidence="1 4">Belongs to the prolyl-tRNA editing family. YbaK/EbsC subfamily.</text>
</comment>
<evidence type="ECO:0000313" key="7">
    <source>
        <dbReference type="Proteomes" id="UP000824056"/>
    </source>
</evidence>
<dbReference type="SUPFAM" id="SSF55826">
    <property type="entry name" value="YbaK/ProRS associated domain"/>
    <property type="match status" value="1"/>
</dbReference>
<dbReference type="GO" id="GO:0002161">
    <property type="term" value="F:aminoacyl-tRNA deacylase activity"/>
    <property type="evidence" value="ECO:0007669"/>
    <property type="project" value="InterPro"/>
</dbReference>
<reference evidence="6" key="2">
    <citation type="submission" date="2021-04" db="EMBL/GenBank/DDBJ databases">
        <authorList>
            <person name="Gilroy R."/>
        </authorList>
    </citation>
    <scope>NUCLEOTIDE SEQUENCE</scope>
    <source>
        <strain evidence="6">1068</strain>
    </source>
</reference>
<proteinExistence type="inferred from homology"/>
<dbReference type="InterPro" id="IPR004369">
    <property type="entry name" value="Prolyl-tRNA_editing_YbaK/EbsC"/>
</dbReference>
<evidence type="ECO:0000256" key="1">
    <source>
        <dbReference type="ARBA" id="ARBA00009798"/>
    </source>
</evidence>
<dbReference type="GO" id="GO:0016829">
    <property type="term" value="F:lyase activity"/>
    <property type="evidence" value="ECO:0007669"/>
    <property type="project" value="UniProtKB-KW"/>
</dbReference>
<gene>
    <name evidence="6" type="primary">ybaK</name>
    <name evidence="6" type="ORF">H9809_07550</name>
</gene>
<dbReference type="CDD" id="cd00002">
    <property type="entry name" value="YbaK_deacylase"/>
    <property type="match status" value="1"/>
</dbReference>
<evidence type="ECO:0000313" key="6">
    <source>
        <dbReference type="EMBL" id="HIZ65737.1"/>
    </source>
</evidence>
<comment type="caution">
    <text evidence="6">The sequence shown here is derived from an EMBL/GenBank/DDBJ whole genome shotgun (WGS) entry which is preliminary data.</text>
</comment>
<evidence type="ECO:0000256" key="2">
    <source>
        <dbReference type="ARBA" id="ARBA00022917"/>
    </source>
</evidence>
<dbReference type="Gene3D" id="3.90.960.10">
    <property type="entry name" value="YbaK/aminoacyl-tRNA synthetase-associated domain"/>
    <property type="match status" value="1"/>
</dbReference>
<dbReference type="PIRSF" id="PIRSF006181">
    <property type="entry name" value="EbsC_YbaK"/>
    <property type="match status" value="1"/>
</dbReference>
<dbReference type="Pfam" id="PF04073">
    <property type="entry name" value="tRNA_edit"/>
    <property type="match status" value="1"/>
</dbReference>
<feature type="domain" description="YbaK/aminoacyl-tRNA synthetase-associated" evidence="5">
    <location>
        <begin position="60"/>
        <end position="167"/>
    </location>
</feature>
<evidence type="ECO:0000259" key="5">
    <source>
        <dbReference type="Pfam" id="PF04073"/>
    </source>
</evidence>
<name>A0A9D2JT90_9FIRM</name>
<dbReference type="EMBL" id="DXBG01000175">
    <property type="protein sequence ID" value="HIZ65737.1"/>
    <property type="molecule type" value="Genomic_DNA"/>
</dbReference>
<dbReference type="GO" id="GO:0006412">
    <property type="term" value="P:translation"/>
    <property type="evidence" value="ECO:0007669"/>
    <property type="project" value="UniProtKB-KW"/>
</dbReference>
<dbReference type="NCBIfam" id="TIGR00011">
    <property type="entry name" value="YbaK_EbsC"/>
    <property type="match status" value="1"/>
</dbReference>
<protein>
    <recommendedName>
        <fullName evidence="4">Cys-tRNA(Pro)/Cys-tRNA(Cys) deacylase</fullName>
        <ecNumber evidence="4">4.2.-.-</ecNumber>
    </recommendedName>
</protein>
<dbReference type="InterPro" id="IPR007214">
    <property type="entry name" value="YbaK/aa-tRNA-synth-assoc-dom"/>
</dbReference>
<reference evidence="6" key="1">
    <citation type="journal article" date="2021" name="PeerJ">
        <title>Extensive microbial diversity within the chicken gut microbiome revealed by metagenomics and culture.</title>
        <authorList>
            <person name="Gilroy R."/>
            <person name="Ravi A."/>
            <person name="Getino M."/>
            <person name="Pursley I."/>
            <person name="Horton D.L."/>
            <person name="Alikhan N.F."/>
            <person name="Baker D."/>
            <person name="Gharbi K."/>
            <person name="Hall N."/>
            <person name="Watson M."/>
            <person name="Adriaenssens E.M."/>
            <person name="Foster-Nyarko E."/>
            <person name="Jarju S."/>
            <person name="Secka A."/>
            <person name="Antonio M."/>
            <person name="Oren A."/>
            <person name="Chaudhuri R.R."/>
            <person name="La Ragione R."/>
            <person name="Hildebrand F."/>
            <person name="Pallen M.J."/>
        </authorList>
    </citation>
    <scope>NUCLEOTIDE SEQUENCE</scope>
    <source>
        <strain evidence="6">1068</strain>
    </source>
</reference>
<dbReference type="EC" id="4.2.-.-" evidence="4"/>
<sequence length="182" mass="20214">MEPVQKAGRNKLYRQGVEALGKNKEKEIKTNAMRILDKNKIPYETIQYECDEFIDGLHTAEKTGAPVEQSFKTLVVQGKSKEYYVLVIPIGEEIDLKTAAKVLGEKSVEMIHVKDITKVTGYVRGGCSPLGMKKQYPTIIHNSALDFDTVYVSGGRIGTTLKLNPIQLGKAVGARFEDIIAR</sequence>
<accession>A0A9D2JT90</accession>
<evidence type="ECO:0000256" key="4">
    <source>
        <dbReference type="PIRNR" id="PIRNR006181"/>
    </source>
</evidence>
<keyword evidence="3 4" id="KW-0456">Lyase</keyword>
<dbReference type="PANTHER" id="PTHR30411:SF0">
    <property type="entry name" value="CYS-TRNA(PRO)_CYS-TRNA(CYS) DEACYLASE YBAK"/>
    <property type="match status" value="1"/>
</dbReference>
<dbReference type="PANTHER" id="PTHR30411">
    <property type="entry name" value="CYTOPLASMIC PROTEIN"/>
    <property type="match status" value="1"/>
</dbReference>
<dbReference type="AlphaFoldDB" id="A0A9D2JT90"/>